<keyword evidence="5" id="KW-1185">Reference proteome</keyword>
<evidence type="ECO:0000259" key="3">
    <source>
        <dbReference type="Pfam" id="PF25455"/>
    </source>
</evidence>
<dbReference type="InterPro" id="IPR045179">
    <property type="entry name" value="YgfZ/GcvT"/>
</dbReference>
<dbReference type="RefSeq" id="WP_345098350.1">
    <property type="nucleotide sequence ID" value="NZ_BAABGS010000014.1"/>
</dbReference>
<keyword evidence="1" id="KW-0809">Transit peptide</keyword>
<accession>A0ABW5DE04</accession>
<evidence type="ECO:0000256" key="2">
    <source>
        <dbReference type="SAM" id="MobiDB-lite"/>
    </source>
</evidence>
<dbReference type="PANTHER" id="PTHR22602:SF0">
    <property type="entry name" value="TRANSFERASE CAF17, MITOCHONDRIAL-RELATED"/>
    <property type="match status" value="1"/>
</dbReference>
<dbReference type="InterPro" id="IPR027266">
    <property type="entry name" value="TrmE/GcvT-like"/>
</dbReference>
<dbReference type="Pfam" id="PF25455">
    <property type="entry name" value="Beta-barrel_CAF17_C"/>
    <property type="match status" value="1"/>
</dbReference>
<dbReference type="Proteomes" id="UP001597373">
    <property type="component" value="Unassembled WGS sequence"/>
</dbReference>
<feature type="domain" description="CAF17 C-terminal" evidence="3">
    <location>
        <begin position="217"/>
        <end position="289"/>
    </location>
</feature>
<evidence type="ECO:0000313" key="5">
    <source>
        <dbReference type="Proteomes" id="UP001597373"/>
    </source>
</evidence>
<feature type="region of interest" description="Disordered" evidence="2">
    <location>
        <begin position="103"/>
        <end position="126"/>
    </location>
</feature>
<dbReference type="PANTHER" id="PTHR22602">
    <property type="entry name" value="TRANSFERASE CAF17, MITOCHONDRIAL-RELATED"/>
    <property type="match status" value="1"/>
</dbReference>
<name>A0ABW5DE04_9HYPH</name>
<proteinExistence type="predicted"/>
<sequence>MSLVHLADRAVIRAEGPDAEALLQNTLTLDLNQLAEGEARPGALLTPQGKIMFDFVISRAGEQAFRLDCRRDIAEDFIRRLTFLRVRAKVNFSLPDQEVVGAGWQTDSSASQTDSASSRADSTGGETDSAFLADCRFPEGVGVFRIYAPKIEANASVSEWDRLRIEHGVAESGTDYELQDAFPHDVLFDFNGGVGLRKGCYVGQEVVSRMHHRRTARRRVVIVEGALPLSPDEREITAGSKPLGQLGTIVDTHALAIVRIDRVAEAKAAGETILAGGVELSLRVPAWADFSLEPVETSAEGN</sequence>
<evidence type="ECO:0000256" key="1">
    <source>
        <dbReference type="ARBA" id="ARBA00022946"/>
    </source>
</evidence>
<dbReference type="NCBIfam" id="TIGR03317">
    <property type="entry name" value="ygfZ_signature"/>
    <property type="match status" value="1"/>
</dbReference>
<dbReference type="Gene3D" id="3.30.1360.120">
    <property type="entry name" value="Probable tRNA modification gtpase trme, domain 1"/>
    <property type="match status" value="1"/>
</dbReference>
<dbReference type="EMBL" id="JBHUIR010000011">
    <property type="protein sequence ID" value="MFD2258731.1"/>
    <property type="molecule type" value="Genomic_DNA"/>
</dbReference>
<comment type="caution">
    <text evidence="4">The sequence shown here is derived from an EMBL/GenBank/DDBJ whole genome shotgun (WGS) entry which is preliminary data.</text>
</comment>
<dbReference type="InterPro" id="IPR057460">
    <property type="entry name" value="CAF17_C"/>
</dbReference>
<dbReference type="InterPro" id="IPR017703">
    <property type="entry name" value="YgfZ/GCV_T_CS"/>
</dbReference>
<reference evidence="5" key="1">
    <citation type="journal article" date="2019" name="Int. J. Syst. Evol. Microbiol.">
        <title>The Global Catalogue of Microorganisms (GCM) 10K type strain sequencing project: providing services to taxonomists for standard genome sequencing and annotation.</title>
        <authorList>
            <consortium name="The Broad Institute Genomics Platform"/>
            <consortium name="The Broad Institute Genome Sequencing Center for Infectious Disease"/>
            <person name="Wu L."/>
            <person name="Ma J."/>
        </authorList>
    </citation>
    <scope>NUCLEOTIDE SEQUENCE [LARGE SCALE GENOMIC DNA]</scope>
    <source>
        <strain evidence="5">KCTC 23707</strain>
    </source>
</reference>
<organism evidence="4 5">
    <name type="scientific">Chelativorans composti</name>
    <dbReference type="NCBI Taxonomy" id="768533"/>
    <lineage>
        <taxon>Bacteria</taxon>
        <taxon>Pseudomonadati</taxon>
        <taxon>Pseudomonadota</taxon>
        <taxon>Alphaproteobacteria</taxon>
        <taxon>Hyphomicrobiales</taxon>
        <taxon>Phyllobacteriaceae</taxon>
        <taxon>Chelativorans</taxon>
    </lineage>
</organism>
<feature type="compositionally biased region" description="Low complexity" evidence="2">
    <location>
        <begin position="105"/>
        <end position="123"/>
    </location>
</feature>
<gene>
    <name evidence="4" type="ORF">ACFSMZ_02980</name>
</gene>
<evidence type="ECO:0000313" key="4">
    <source>
        <dbReference type="EMBL" id="MFD2258731.1"/>
    </source>
</evidence>
<dbReference type="SUPFAM" id="SSF103025">
    <property type="entry name" value="Folate-binding domain"/>
    <property type="match status" value="1"/>
</dbReference>
<protein>
    <submittedName>
        <fullName evidence="4">Folate-binding protein YgfZ</fullName>
    </submittedName>
</protein>